<dbReference type="RefSeq" id="XP_065330843.1">
    <property type="nucleotide sequence ID" value="XM_065474771.1"/>
</dbReference>
<dbReference type="Proteomes" id="UP001334084">
    <property type="component" value="Chromosome 10"/>
</dbReference>
<proteinExistence type="predicted"/>
<gene>
    <name evidence="1" type="ORF">VNE69_10049</name>
</gene>
<protein>
    <submittedName>
        <fullName evidence="1">Uncharacterized protein</fullName>
    </submittedName>
</protein>
<sequence>MKDNNKSIDMVENGTSKPINMVITIRNLLQECKRLGMMSFFINKNDEDKIEYIIGRAEYAIIEWHEEFLESRRKCALMYEKWLKSAKEVFGKKEISLGEIYRLNQDENEGIVAFIERVKEKACIYKLSDLEIVDIIAEGLNAGNSDIKK</sequence>
<reference evidence="1" key="1">
    <citation type="journal article" date="2024" name="BMC Genomics">
        <title>Functional annotation of a divergent genome using sequence and structure-based similarity.</title>
        <authorList>
            <person name="Svedberg D."/>
            <person name="Winiger R.R."/>
            <person name="Berg A."/>
            <person name="Sharma H."/>
            <person name="Tellgren-Roth C."/>
            <person name="Debrunner-Vossbrinck B.A."/>
            <person name="Vossbrinck C.R."/>
            <person name="Barandun J."/>
        </authorList>
    </citation>
    <scope>NUCLEOTIDE SEQUENCE</scope>
    <source>
        <strain evidence="1">Illinois isolate</strain>
    </source>
</reference>
<dbReference type="GeneID" id="90542531"/>
<dbReference type="EMBL" id="CP142735">
    <property type="protein sequence ID" value="WUR04698.1"/>
    <property type="molecule type" value="Genomic_DNA"/>
</dbReference>
<evidence type="ECO:0000313" key="1">
    <source>
        <dbReference type="EMBL" id="WUR04698.1"/>
    </source>
</evidence>
<evidence type="ECO:0000313" key="2">
    <source>
        <dbReference type="Proteomes" id="UP001334084"/>
    </source>
</evidence>
<dbReference type="AlphaFoldDB" id="A0AAX4JFB7"/>
<keyword evidence="2" id="KW-1185">Reference proteome</keyword>
<organism evidence="1 2">
    <name type="scientific">Vairimorpha necatrix</name>
    <dbReference type="NCBI Taxonomy" id="6039"/>
    <lineage>
        <taxon>Eukaryota</taxon>
        <taxon>Fungi</taxon>
        <taxon>Fungi incertae sedis</taxon>
        <taxon>Microsporidia</taxon>
        <taxon>Nosematidae</taxon>
        <taxon>Vairimorpha</taxon>
    </lineage>
</organism>
<name>A0AAX4JFB7_9MICR</name>
<accession>A0AAX4JFB7</accession>
<dbReference type="KEGG" id="vnx:VNE69_10049"/>